<name>A0ABT7SBX5_9CELL</name>
<reference evidence="3 4" key="1">
    <citation type="submission" date="2023-06" db="EMBL/GenBank/DDBJ databases">
        <title>Cellulomonas sp. MW4 Whole genome sequence.</title>
        <authorList>
            <person name="Park S."/>
        </authorList>
    </citation>
    <scope>NUCLEOTIDE SEQUENCE [LARGE SCALE GENOMIC DNA]</scope>
    <source>
        <strain evidence="3 4">MW4</strain>
    </source>
</reference>
<feature type="transmembrane region" description="Helical" evidence="1">
    <location>
        <begin position="26"/>
        <end position="51"/>
    </location>
</feature>
<feature type="transmembrane region" description="Helical" evidence="1">
    <location>
        <begin position="57"/>
        <end position="77"/>
    </location>
</feature>
<dbReference type="Gene3D" id="3.60.10.10">
    <property type="entry name" value="Endonuclease/exonuclease/phosphatase"/>
    <property type="match status" value="1"/>
</dbReference>
<keyword evidence="3" id="KW-0540">Nuclease</keyword>
<keyword evidence="3" id="KW-0378">Hydrolase</keyword>
<keyword evidence="1" id="KW-0812">Transmembrane</keyword>
<feature type="transmembrane region" description="Helical" evidence="1">
    <location>
        <begin position="84"/>
        <end position="103"/>
    </location>
</feature>
<keyword evidence="4" id="KW-1185">Reference proteome</keyword>
<organism evidence="3 4">
    <name type="scientific">Cellulomonas alba</name>
    <dbReference type="NCBI Taxonomy" id="3053467"/>
    <lineage>
        <taxon>Bacteria</taxon>
        <taxon>Bacillati</taxon>
        <taxon>Actinomycetota</taxon>
        <taxon>Actinomycetes</taxon>
        <taxon>Micrococcales</taxon>
        <taxon>Cellulomonadaceae</taxon>
        <taxon>Cellulomonas</taxon>
    </lineage>
</organism>
<evidence type="ECO:0000313" key="3">
    <source>
        <dbReference type="EMBL" id="MDM7853691.1"/>
    </source>
</evidence>
<dbReference type="GO" id="GO:0004519">
    <property type="term" value="F:endonuclease activity"/>
    <property type="evidence" value="ECO:0007669"/>
    <property type="project" value="UniProtKB-KW"/>
</dbReference>
<comment type="caution">
    <text evidence="3">The sequence shown here is derived from an EMBL/GenBank/DDBJ whole genome shotgun (WGS) entry which is preliminary data.</text>
</comment>
<sequence>MTLERERDVTPSAPVRRAPAHPAWRAAGVVLAALAGAALLVLAVPLAAGVAPVAQLVSFRALVGLGALLAAGVVLGVPWLRRRVLPLGLVLVLGGLAQAAVLAGRTVGQQPGGAASGDGLVVLAFNTADVVDAPTLARLVEQQRADVVALPETSRSTTARTAALLGEAGRPMVVESGASTVPWIQGTTMLVSAALAPGPPTTVSLPVGGVQVAAEGGVLVAGHTTSPTARSQMAAWRADTRALAQTCAAQPGAVVAGDFNATLDHPGLRDLGPCVDAAAAVGRASSGSWPASAPTWLAAPIDHVLVDGRAWWVESFAVLARTGGSDHRPVVAHLVRR</sequence>
<protein>
    <submittedName>
        <fullName evidence="3">Endonuclease/exonuclease/phosphatase family protein</fullName>
    </submittedName>
</protein>
<evidence type="ECO:0000256" key="1">
    <source>
        <dbReference type="SAM" id="Phobius"/>
    </source>
</evidence>
<dbReference type="EMBL" id="JAUCGQ010000001">
    <property type="protein sequence ID" value="MDM7853691.1"/>
    <property type="molecule type" value="Genomic_DNA"/>
</dbReference>
<proteinExistence type="predicted"/>
<dbReference type="RefSeq" id="WP_289453212.1">
    <property type="nucleotide sequence ID" value="NZ_JAUCGQ010000001.1"/>
</dbReference>
<dbReference type="InterPro" id="IPR005135">
    <property type="entry name" value="Endo/exonuclease/phosphatase"/>
</dbReference>
<dbReference type="Proteomes" id="UP001529338">
    <property type="component" value="Unassembled WGS sequence"/>
</dbReference>
<dbReference type="Pfam" id="PF03372">
    <property type="entry name" value="Exo_endo_phos"/>
    <property type="match status" value="1"/>
</dbReference>
<keyword evidence="1" id="KW-0472">Membrane</keyword>
<evidence type="ECO:0000259" key="2">
    <source>
        <dbReference type="Pfam" id="PF03372"/>
    </source>
</evidence>
<gene>
    <name evidence="3" type="ORF">QRT04_01990</name>
</gene>
<keyword evidence="1" id="KW-1133">Transmembrane helix</keyword>
<dbReference type="InterPro" id="IPR036691">
    <property type="entry name" value="Endo/exonu/phosph_ase_sf"/>
</dbReference>
<feature type="domain" description="Endonuclease/exonuclease/phosphatase" evidence="2">
    <location>
        <begin position="136"/>
        <end position="327"/>
    </location>
</feature>
<evidence type="ECO:0000313" key="4">
    <source>
        <dbReference type="Proteomes" id="UP001529338"/>
    </source>
</evidence>
<keyword evidence="3" id="KW-0255">Endonuclease</keyword>
<dbReference type="SUPFAM" id="SSF56219">
    <property type="entry name" value="DNase I-like"/>
    <property type="match status" value="1"/>
</dbReference>
<accession>A0ABT7SBX5</accession>